<accession>A0A0A1T456</accession>
<dbReference type="Proteomes" id="UP000039046">
    <property type="component" value="Unassembled WGS sequence"/>
</dbReference>
<keyword evidence="1" id="KW-0812">Transmembrane</keyword>
<reference evidence="2 3" key="1">
    <citation type="journal article" date="2015" name="Genome Announc.">
        <title>Draft Genome Sequence and Gene Annotation of the Entomopathogenic Fungus Verticillium hemipterigenum.</title>
        <authorList>
            <person name="Horn F."/>
            <person name="Habel A."/>
            <person name="Scharf D.H."/>
            <person name="Dworschak J."/>
            <person name="Brakhage A.A."/>
            <person name="Guthke R."/>
            <person name="Hertweck C."/>
            <person name="Linde J."/>
        </authorList>
    </citation>
    <scope>NUCLEOTIDE SEQUENCE [LARGE SCALE GENOMIC DNA]</scope>
</reference>
<evidence type="ECO:0000256" key="1">
    <source>
        <dbReference type="SAM" id="Phobius"/>
    </source>
</evidence>
<dbReference type="InterPro" id="IPR027417">
    <property type="entry name" value="P-loop_NTPase"/>
</dbReference>
<feature type="transmembrane region" description="Helical" evidence="1">
    <location>
        <begin position="266"/>
        <end position="287"/>
    </location>
</feature>
<organism evidence="2 3">
    <name type="scientific">[Torrubiella] hemipterigena</name>
    <dbReference type="NCBI Taxonomy" id="1531966"/>
    <lineage>
        <taxon>Eukaryota</taxon>
        <taxon>Fungi</taxon>
        <taxon>Dikarya</taxon>
        <taxon>Ascomycota</taxon>
        <taxon>Pezizomycotina</taxon>
        <taxon>Sordariomycetes</taxon>
        <taxon>Hypocreomycetidae</taxon>
        <taxon>Hypocreales</taxon>
        <taxon>Clavicipitaceae</taxon>
        <taxon>Clavicipitaceae incertae sedis</taxon>
        <taxon>'Torrubiella' clade</taxon>
    </lineage>
</organism>
<dbReference type="HOGENOM" id="CLU_061199_0_1_1"/>
<dbReference type="PANTHER" id="PTHR36978">
    <property type="entry name" value="P-LOOP CONTAINING NUCLEOTIDE TRIPHOSPHATE HYDROLASE"/>
    <property type="match status" value="1"/>
</dbReference>
<evidence type="ECO:0000313" key="2">
    <source>
        <dbReference type="EMBL" id="CEJ81057.1"/>
    </source>
</evidence>
<dbReference type="SUPFAM" id="SSF52540">
    <property type="entry name" value="P-loop containing nucleoside triphosphate hydrolases"/>
    <property type="match status" value="1"/>
</dbReference>
<sequence length="288" mass="32822">MDKVGRVFNGPDREVPMRVVVCGLPRTGTMSMRLALHQLGIYQCYHMLSVLGDLDNQPNMWISAFDAKYGSKGKWPWSREDWDKILGLSQACCDMPAAVFSVEIANAYPEAKVVILNRDADAWYESVQSTITNAMKPKTVWGMISTLYMAALDSRQRNWMRMGMTMGKYLITLDDPKKKGETIAWFHEQYKGFRDGILEERRIEFSVKDGWAPLCEHLGLPIPLVLDKASGEMVEAPFPHVNDRETWLKNFKEMRAKMAIVCHKTLFNILCPLAAVVLLGCLIWKVAR</sequence>
<dbReference type="PANTHER" id="PTHR36978:SF4">
    <property type="entry name" value="P-LOOP CONTAINING NUCLEOSIDE TRIPHOSPHATE HYDROLASE PROTEIN"/>
    <property type="match status" value="1"/>
</dbReference>
<keyword evidence="1" id="KW-1133">Transmembrane helix</keyword>
<keyword evidence="3" id="KW-1185">Reference proteome</keyword>
<dbReference type="EMBL" id="CDHN01000001">
    <property type="protein sequence ID" value="CEJ81057.1"/>
    <property type="molecule type" value="Genomic_DNA"/>
</dbReference>
<name>A0A0A1T456_9HYPO</name>
<gene>
    <name evidence="2" type="ORF">VHEMI01208</name>
</gene>
<dbReference type="Gene3D" id="3.40.50.300">
    <property type="entry name" value="P-loop containing nucleotide triphosphate hydrolases"/>
    <property type="match status" value="1"/>
</dbReference>
<dbReference type="Pfam" id="PF17784">
    <property type="entry name" value="Sulfotransfer_4"/>
    <property type="match status" value="1"/>
</dbReference>
<dbReference type="InterPro" id="IPR040632">
    <property type="entry name" value="Sulfotransfer_4"/>
</dbReference>
<evidence type="ECO:0008006" key="4">
    <source>
        <dbReference type="Google" id="ProtNLM"/>
    </source>
</evidence>
<proteinExistence type="predicted"/>
<evidence type="ECO:0000313" key="3">
    <source>
        <dbReference type="Proteomes" id="UP000039046"/>
    </source>
</evidence>
<protein>
    <recommendedName>
        <fullName evidence="4">NAD dependent epimerase/dehydratase</fullName>
    </recommendedName>
</protein>
<dbReference type="OrthoDB" id="408152at2759"/>
<keyword evidence="1" id="KW-0472">Membrane</keyword>
<dbReference type="AlphaFoldDB" id="A0A0A1T456"/>
<dbReference type="STRING" id="1531966.A0A0A1T456"/>